<dbReference type="Proteomes" id="UP001165960">
    <property type="component" value="Unassembled WGS sequence"/>
</dbReference>
<dbReference type="EMBL" id="QTSX02003728">
    <property type="protein sequence ID" value="KAJ9068485.1"/>
    <property type="molecule type" value="Genomic_DNA"/>
</dbReference>
<proteinExistence type="predicted"/>
<keyword evidence="2" id="KW-1185">Reference proteome</keyword>
<reference evidence="1" key="1">
    <citation type="submission" date="2022-04" db="EMBL/GenBank/DDBJ databases">
        <title>Genome of the entomopathogenic fungus Entomophthora muscae.</title>
        <authorList>
            <person name="Elya C."/>
            <person name="Lovett B.R."/>
            <person name="Lee E."/>
            <person name="Macias A.M."/>
            <person name="Hajek A.E."/>
            <person name="De Bivort B.L."/>
            <person name="Kasson M.T."/>
            <person name="De Fine Licht H.H."/>
            <person name="Stajich J.E."/>
        </authorList>
    </citation>
    <scope>NUCLEOTIDE SEQUENCE</scope>
    <source>
        <strain evidence="1">Berkeley</strain>
    </source>
</reference>
<comment type="caution">
    <text evidence="1">The sequence shown here is derived from an EMBL/GenBank/DDBJ whole genome shotgun (WGS) entry which is preliminary data.</text>
</comment>
<organism evidence="1 2">
    <name type="scientific">Entomophthora muscae</name>
    <dbReference type="NCBI Taxonomy" id="34485"/>
    <lineage>
        <taxon>Eukaryota</taxon>
        <taxon>Fungi</taxon>
        <taxon>Fungi incertae sedis</taxon>
        <taxon>Zoopagomycota</taxon>
        <taxon>Entomophthoromycotina</taxon>
        <taxon>Entomophthoromycetes</taxon>
        <taxon>Entomophthorales</taxon>
        <taxon>Entomophthoraceae</taxon>
        <taxon>Entomophthora</taxon>
    </lineage>
</organism>
<evidence type="ECO:0000313" key="2">
    <source>
        <dbReference type="Proteomes" id="UP001165960"/>
    </source>
</evidence>
<accession>A0ACC2T1M8</accession>
<protein>
    <submittedName>
        <fullName evidence="1">Uncharacterized protein</fullName>
    </submittedName>
</protein>
<evidence type="ECO:0000313" key="1">
    <source>
        <dbReference type="EMBL" id="KAJ9068485.1"/>
    </source>
</evidence>
<name>A0ACC2T1M8_9FUNG</name>
<sequence length="111" mass="13137">MKTTSSLEVWHKHLKTKFGTNPKFNKFFQKLQEEQAWTVSKFCNLANQVAPKKRKSKDQDYQEDVQKVVKKKYKAAEIKKLLQPRFEPCLLTYLTIHRGRSMSCPLTYLTL</sequence>
<gene>
    <name evidence="1" type="ORF">DSO57_1028213</name>
</gene>